<feature type="transmembrane region" description="Helical" evidence="10">
    <location>
        <begin position="341"/>
        <end position="362"/>
    </location>
</feature>
<feature type="compositionally biased region" description="Basic and acidic residues" evidence="11">
    <location>
        <begin position="1"/>
        <end position="16"/>
    </location>
</feature>
<organism evidence="14 15">
    <name type="scientific">Georgenia halotolerans</name>
    <dbReference type="NCBI Taxonomy" id="3028317"/>
    <lineage>
        <taxon>Bacteria</taxon>
        <taxon>Bacillati</taxon>
        <taxon>Actinomycetota</taxon>
        <taxon>Actinomycetes</taxon>
        <taxon>Micrococcales</taxon>
        <taxon>Bogoriellaceae</taxon>
        <taxon>Georgenia</taxon>
    </lineage>
</organism>
<evidence type="ECO:0000256" key="2">
    <source>
        <dbReference type="ARBA" id="ARBA00004922"/>
    </source>
</evidence>
<feature type="compositionally biased region" description="Polar residues" evidence="11">
    <location>
        <begin position="37"/>
        <end position="48"/>
    </location>
</feature>
<evidence type="ECO:0000256" key="5">
    <source>
        <dbReference type="ARBA" id="ARBA00022679"/>
    </source>
</evidence>
<feature type="transmembrane region" description="Helical" evidence="10">
    <location>
        <begin position="557"/>
        <end position="580"/>
    </location>
</feature>
<comment type="similarity">
    <text evidence="3 10">Belongs to the glycosyltransferase 39 family.</text>
</comment>
<keyword evidence="15" id="KW-1185">Reference proteome</keyword>
<name>A0ABT5U182_9MICO</name>
<keyword evidence="8 10" id="KW-0472">Membrane</keyword>
<dbReference type="EMBL" id="JARACI010001191">
    <property type="protein sequence ID" value="MDD9208095.1"/>
    <property type="molecule type" value="Genomic_DNA"/>
</dbReference>
<keyword evidence="6 10" id="KW-0812">Transmembrane</keyword>
<dbReference type="InterPro" id="IPR032421">
    <property type="entry name" value="PMT_4TMC"/>
</dbReference>
<protein>
    <recommendedName>
        <fullName evidence="9 10">Polyprenol-phosphate-mannose--protein mannosyltransferase</fullName>
        <ecNumber evidence="10">2.4.1.-</ecNumber>
    </recommendedName>
</protein>
<dbReference type="Pfam" id="PF02366">
    <property type="entry name" value="PMT"/>
    <property type="match status" value="2"/>
</dbReference>
<dbReference type="EC" id="2.4.1.-" evidence="10"/>
<accession>A0ABT5U182</accession>
<evidence type="ECO:0000256" key="6">
    <source>
        <dbReference type="ARBA" id="ARBA00022692"/>
    </source>
</evidence>
<evidence type="ECO:0000313" key="15">
    <source>
        <dbReference type="Proteomes" id="UP001165561"/>
    </source>
</evidence>
<feature type="transmembrane region" description="Helical" evidence="10">
    <location>
        <begin position="230"/>
        <end position="247"/>
    </location>
</feature>
<reference evidence="14" key="1">
    <citation type="submission" date="2023-02" db="EMBL/GenBank/DDBJ databases">
        <title>Georgenia sp.10Sc9-8, isolated from a soil sample collected from the Taklamakan desert.</title>
        <authorList>
            <person name="Liu S."/>
        </authorList>
    </citation>
    <scope>NUCLEOTIDE SEQUENCE</scope>
    <source>
        <strain evidence="14">10Sc9-8</strain>
    </source>
</reference>
<comment type="caution">
    <text evidence="14">The sequence shown here is derived from an EMBL/GenBank/DDBJ whole genome shotgun (WGS) entry which is preliminary data.</text>
</comment>
<evidence type="ECO:0000256" key="11">
    <source>
        <dbReference type="SAM" id="MobiDB-lite"/>
    </source>
</evidence>
<evidence type="ECO:0000256" key="8">
    <source>
        <dbReference type="ARBA" id="ARBA00023136"/>
    </source>
</evidence>
<comment type="function">
    <text evidence="10">Protein O-mannosyltransferase that catalyzes the transfer of a single mannose residue from a polyprenol phospho-mannosyl lipidic donor to the hydroxyl group of selected serine and threonine residues in acceptor proteins.</text>
</comment>
<gene>
    <name evidence="14" type="ORF">PU560_16710</name>
</gene>
<evidence type="ECO:0000256" key="4">
    <source>
        <dbReference type="ARBA" id="ARBA00022676"/>
    </source>
</evidence>
<feature type="domain" description="Protein O-mannosyl-transferase C-terminal four TM" evidence="13">
    <location>
        <begin position="390"/>
        <end position="599"/>
    </location>
</feature>
<evidence type="ECO:0000259" key="12">
    <source>
        <dbReference type="Pfam" id="PF02366"/>
    </source>
</evidence>
<feature type="transmembrane region" description="Helical" evidence="10">
    <location>
        <begin position="479"/>
        <end position="496"/>
    </location>
</feature>
<evidence type="ECO:0000259" key="13">
    <source>
        <dbReference type="Pfam" id="PF16192"/>
    </source>
</evidence>
<dbReference type="PANTHER" id="PTHR10050:SF46">
    <property type="entry name" value="PROTEIN O-MANNOSYL-TRANSFERASE 2"/>
    <property type="match status" value="1"/>
</dbReference>
<feature type="transmembrane region" description="Helical" evidence="10">
    <location>
        <begin position="502"/>
        <end position="524"/>
    </location>
</feature>
<sequence>MTTPRRATEADGRHGDPAAPVPPGGTSSATGAEPAGSATTEPGSTGPRSAQPGDTEPGAEDALRRRLGLRPRGHRLHPTARLWGWVGPLLVTALAAVLRLVNLEHPGHLVFDETYYVKQAYSLLVLGYEGRWADDVDPAFAAGDTSGLSTDPDYVVHPQVGKWMIAIGLRLLGADDATGWRISAALTGTLAVLLLSRVAVRLFRSPLLGSVAGLLLAVDGMHLTASRISLLDGFLTFWVLVGFWAVLRDRESSRAHLAREAAAEPAGTGGLRGRLGPGAGPRWWLVAAGVALGLATGVKWSGLYAVAVLGILVLCWDTAARRTVGARRWVAGGVLRGGVPAFVALVPTAAVTYLAGWFSWFATPGAYLRTWAADQRAAGEVIQPGVPDALASWWEYHRRMFDFHTGLASEHSYEAHPAGWLVQWRPTSFYWPEDPPQDCGAERCVEAITSLGNPVLWWLAAAALLVVGWTAVRRRDWRSWAILAGYGAMYVPWFAYTERTIFTFYAVAFTPYVVLALTYGLGWVTGVLKPPGTAAPSPPRGRRWFVHQDGDVAPGPAGWWVLTVVVAVVLLVSAFFWPVWTGQSVSYGFWHAHMWLASWV</sequence>
<evidence type="ECO:0000256" key="1">
    <source>
        <dbReference type="ARBA" id="ARBA00004127"/>
    </source>
</evidence>
<proteinExistence type="inferred from homology"/>
<keyword evidence="7 10" id="KW-1133">Transmembrane helix</keyword>
<keyword evidence="10" id="KW-1003">Cell membrane</keyword>
<dbReference type="PANTHER" id="PTHR10050">
    <property type="entry name" value="DOLICHYL-PHOSPHATE-MANNOSE--PROTEIN MANNOSYLTRANSFERASE"/>
    <property type="match status" value="1"/>
</dbReference>
<feature type="transmembrane region" description="Helical" evidence="10">
    <location>
        <begin position="82"/>
        <end position="101"/>
    </location>
</feature>
<evidence type="ECO:0000256" key="10">
    <source>
        <dbReference type="RuleBase" id="RU367007"/>
    </source>
</evidence>
<dbReference type="Proteomes" id="UP001165561">
    <property type="component" value="Unassembled WGS sequence"/>
</dbReference>
<feature type="region of interest" description="Disordered" evidence="11">
    <location>
        <begin position="1"/>
        <end position="59"/>
    </location>
</feature>
<comment type="subcellular location">
    <subcellularLocation>
        <location evidence="10">Cell membrane</location>
    </subcellularLocation>
    <subcellularLocation>
        <location evidence="1">Endomembrane system</location>
        <topology evidence="1">Multi-pass membrane protein</topology>
    </subcellularLocation>
</comment>
<keyword evidence="5 10" id="KW-0808">Transferase</keyword>
<feature type="domain" description="ArnT-like N-terminal" evidence="12">
    <location>
        <begin position="90"/>
        <end position="248"/>
    </location>
</feature>
<keyword evidence="4 10" id="KW-0328">Glycosyltransferase</keyword>
<feature type="domain" description="ArnT-like N-terminal" evidence="12">
    <location>
        <begin position="282"/>
        <end position="316"/>
    </location>
</feature>
<feature type="transmembrane region" description="Helical" evidence="10">
    <location>
        <begin position="455"/>
        <end position="472"/>
    </location>
</feature>
<dbReference type="InterPro" id="IPR027005">
    <property type="entry name" value="PMT-like"/>
</dbReference>
<feature type="transmembrane region" description="Helical" evidence="10">
    <location>
        <begin position="180"/>
        <end position="200"/>
    </location>
</feature>
<evidence type="ECO:0000256" key="9">
    <source>
        <dbReference type="ARBA" id="ARBA00093617"/>
    </source>
</evidence>
<feature type="transmembrane region" description="Helical" evidence="10">
    <location>
        <begin position="281"/>
        <end position="297"/>
    </location>
</feature>
<dbReference type="InterPro" id="IPR003342">
    <property type="entry name" value="ArnT-like_N"/>
</dbReference>
<evidence type="ECO:0000256" key="3">
    <source>
        <dbReference type="ARBA" id="ARBA00007222"/>
    </source>
</evidence>
<evidence type="ECO:0000313" key="14">
    <source>
        <dbReference type="EMBL" id="MDD9208095.1"/>
    </source>
</evidence>
<comment type="pathway">
    <text evidence="2 10">Protein modification; protein glycosylation.</text>
</comment>
<evidence type="ECO:0000256" key="7">
    <source>
        <dbReference type="ARBA" id="ARBA00022989"/>
    </source>
</evidence>
<dbReference type="Pfam" id="PF16192">
    <property type="entry name" value="PMT_4TMC"/>
    <property type="match status" value="1"/>
</dbReference>